<gene>
    <name evidence="6" type="ORF">DN069_37895</name>
</gene>
<keyword evidence="3" id="KW-0443">Lipid metabolism</keyword>
<dbReference type="Gene3D" id="3.40.50.1820">
    <property type="entry name" value="alpha/beta hydrolase"/>
    <property type="match status" value="1"/>
</dbReference>
<organism evidence="6 7">
    <name type="scientific">Streptacidiphilus pinicola</name>
    <dbReference type="NCBI Taxonomy" id="2219663"/>
    <lineage>
        <taxon>Bacteria</taxon>
        <taxon>Bacillati</taxon>
        <taxon>Actinomycetota</taxon>
        <taxon>Actinomycetes</taxon>
        <taxon>Kitasatosporales</taxon>
        <taxon>Streptomycetaceae</taxon>
        <taxon>Streptacidiphilus</taxon>
    </lineage>
</organism>
<comment type="caution">
    <text evidence="6">The sequence shown here is derived from an EMBL/GenBank/DDBJ whole genome shotgun (WGS) entry which is preliminary data.</text>
</comment>
<feature type="chain" id="PRO_5038487112" evidence="5">
    <location>
        <begin position="32"/>
        <end position="397"/>
    </location>
</feature>
<name>A0A2X0I684_9ACTN</name>
<dbReference type="PANTHER" id="PTHR10272">
    <property type="entry name" value="PLATELET-ACTIVATING FACTOR ACETYLHYDROLASE"/>
    <property type="match status" value="1"/>
</dbReference>
<dbReference type="InterPro" id="IPR006311">
    <property type="entry name" value="TAT_signal"/>
</dbReference>
<reference evidence="6 7" key="1">
    <citation type="submission" date="2018-06" db="EMBL/GenBank/DDBJ databases">
        <title>Streptacidiphilus pinicola sp. nov., isolated from pine grove soil.</title>
        <authorList>
            <person name="Roh S.G."/>
            <person name="Park S."/>
            <person name="Kim M.-K."/>
            <person name="Yun B.-R."/>
            <person name="Park J."/>
            <person name="Kim M.J."/>
            <person name="Kim Y.S."/>
            <person name="Kim S.B."/>
        </authorList>
    </citation>
    <scope>NUCLEOTIDE SEQUENCE [LARGE SCALE GENOMIC DNA]</scope>
    <source>
        <strain evidence="6 7">MMS16-CNU450</strain>
    </source>
</reference>
<keyword evidence="2" id="KW-0442">Lipid degradation</keyword>
<keyword evidence="7" id="KW-1185">Reference proteome</keyword>
<dbReference type="AlphaFoldDB" id="A0A2X0I684"/>
<evidence type="ECO:0000256" key="1">
    <source>
        <dbReference type="ARBA" id="ARBA00022801"/>
    </source>
</evidence>
<accession>A0A2X0I684</accession>
<dbReference type="InterPro" id="IPR029058">
    <property type="entry name" value="AB_hydrolase_fold"/>
</dbReference>
<proteinExistence type="predicted"/>
<dbReference type="EMBL" id="QKYN01000227">
    <property type="protein sequence ID" value="RAG80482.1"/>
    <property type="molecule type" value="Genomic_DNA"/>
</dbReference>
<sequence>MSRSRRTAGAAAAVLALSLALPITVGGVAAAAPRSSTAAADPSSGVAGAQLALPRPTGPHAVGADVVQLVDADRLDPWVPAAGPRRLMVSIYYPARPGTGTPAPYMTTDEARLLLQLKAPGVPLPPERLAGTRTWAFADAAPAGGRFPLVLLSPGFTMPRQTLTGLAVELASHGYVVALVNHTYEDSGTVFPDGQIRSCVVCQNIPGGFAALEESRAADLSFVLDQLTAHPSHWRYAKMIDHGRIGIAGHSAGGASAATTMAADARVRAGVDLDGQFDVQPAAGGVGSRPFLLMGSETHTPSGPDPSWGHAWTDLTGWKRWLTITGAAHVSFTDLADLAAQAGYPLPGILIAAPRAEQLTREYVTAFFDRQLKERPEPLLDGPSSDNPEVRFQQPQP</sequence>
<dbReference type="SUPFAM" id="SSF53474">
    <property type="entry name" value="alpha/beta-Hydrolases"/>
    <property type="match status" value="1"/>
</dbReference>
<evidence type="ECO:0000313" key="6">
    <source>
        <dbReference type="EMBL" id="RAG80482.1"/>
    </source>
</evidence>
<evidence type="ECO:0000256" key="3">
    <source>
        <dbReference type="ARBA" id="ARBA00023098"/>
    </source>
</evidence>
<dbReference type="RefSeq" id="WP_111507797.1">
    <property type="nucleotide sequence ID" value="NZ_QKYN01000227.1"/>
</dbReference>
<dbReference type="Proteomes" id="UP000248889">
    <property type="component" value="Unassembled WGS sequence"/>
</dbReference>
<dbReference type="OrthoDB" id="569821at2"/>
<dbReference type="Pfam" id="PF03403">
    <property type="entry name" value="PAF-AH_p_II"/>
    <property type="match status" value="2"/>
</dbReference>
<dbReference type="GO" id="GO:0016042">
    <property type="term" value="P:lipid catabolic process"/>
    <property type="evidence" value="ECO:0007669"/>
    <property type="project" value="UniProtKB-KW"/>
</dbReference>
<evidence type="ECO:0000313" key="7">
    <source>
        <dbReference type="Proteomes" id="UP000248889"/>
    </source>
</evidence>
<feature type="region of interest" description="Disordered" evidence="4">
    <location>
        <begin position="374"/>
        <end position="397"/>
    </location>
</feature>
<feature type="signal peptide" evidence="5">
    <location>
        <begin position="1"/>
        <end position="31"/>
    </location>
</feature>
<dbReference type="PROSITE" id="PS51318">
    <property type="entry name" value="TAT"/>
    <property type="match status" value="1"/>
</dbReference>
<evidence type="ECO:0000256" key="5">
    <source>
        <dbReference type="SAM" id="SignalP"/>
    </source>
</evidence>
<protein>
    <submittedName>
        <fullName evidence="6">Alpha/beta hydrolase</fullName>
    </submittedName>
</protein>
<dbReference type="PANTHER" id="PTHR10272:SF0">
    <property type="entry name" value="PLATELET-ACTIVATING FACTOR ACETYLHYDROLASE"/>
    <property type="match status" value="1"/>
</dbReference>
<keyword evidence="5" id="KW-0732">Signal</keyword>
<keyword evidence="1 6" id="KW-0378">Hydrolase</keyword>
<dbReference type="GO" id="GO:0003847">
    <property type="term" value="F:1-alkyl-2-acetylglycerophosphocholine esterase activity"/>
    <property type="evidence" value="ECO:0007669"/>
    <property type="project" value="TreeGrafter"/>
</dbReference>
<evidence type="ECO:0000256" key="2">
    <source>
        <dbReference type="ARBA" id="ARBA00022963"/>
    </source>
</evidence>
<evidence type="ECO:0000256" key="4">
    <source>
        <dbReference type="SAM" id="MobiDB-lite"/>
    </source>
</evidence>